<protein>
    <recommendedName>
        <fullName evidence="5">Tubby C-terminal domain-containing protein</fullName>
    </recommendedName>
</protein>
<dbReference type="GO" id="GO:0005929">
    <property type="term" value="C:cilium"/>
    <property type="evidence" value="ECO:0007669"/>
    <property type="project" value="TreeGrafter"/>
</dbReference>
<evidence type="ECO:0000256" key="1">
    <source>
        <dbReference type="ARBA" id="ARBA00004496"/>
    </source>
</evidence>
<dbReference type="Gene3D" id="3.20.90.10">
    <property type="entry name" value="Tubby Protein, Chain A"/>
    <property type="match status" value="1"/>
</dbReference>
<gene>
    <name evidence="6" type="primary">100636567</name>
</gene>
<evidence type="ECO:0000256" key="3">
    <source>
        <dbReference type="ARBA" id="ARBA00022490"/>
    </source>
</evidence>
<dbReference type="InterPro" id="IPR000007">
    <property type="entry name" value="Tubby_C"/>
</dbReference>
<dbReference type="InterPro" id="IPR018066">
    <property type="entry name" value="Tubby_C_CS"/>
</dbReference>
<keyword evidence="7" id="KW-1185">Reference proteome</keyword>
<feature type="region of interest" description="Disordered" evidence="4">
    <location>
        <begin position="29"/>
        <end position="68"/>
    </location>
</feature>
<dbReference type="PANTHER" id="PTHR16517:SF7">
    <property type="entry name" value="PROTEIN KING TUBBY"/>
    <property type="match status" value="1"/>
</dbReference>
<reference evidence="6" key="2">
    <citation type="submission" date="2017-05" db="UniProtKB">
        <authorList>
            <consortium name="EnsemblMetazoa"/>
        </authorList>
    </citation>
    <scope>IDENTIFICATION</scope>
</reference>
<feature type="compositionally biased region" description="Polar residues" evidence="4">
    <location>
        <begin position="48"/>
        <end position="68"/>
    </location>
</feature>
<comment type="subcellular location">
    <subcellularLocation>
        <location evidence="1">Cytoplasm</location>
    </subcellularLocation>
</comment>
<dbReference type="EnsemblMetazoa" id="XM_003384241.3">
    <property type="protein sequence ID" value="XP_003384289.3"/>
    <property type="gene ID" value="LOC100636567"/>
</dbReference>
<accession>A0A1X7VH75</accession>
<dbReference type="SUPFAM" id="SSF54518">
    <property type="entry name" value="Tubby C-terminal domain-like"/>
    <property type="match status" value="1"/>
</dbReference>
<dbReference type="Pfam" id="PF01167">
    <property type="entry name" value="Tub"/>
    <property type="match status" value="1"/>
</dbReference>
<dbReference type="InterPro" id="IPR025659">
    <property type="entry name" value="Tubby-like_C"/>
</dbReference>
<dbReference type="STRING" id="400682.A0A1X7VH75"/>
<sequence length="477" mass="53156">MMAESKDPFLVDRELKLGRQREVLEQKRRVRQQQVHAGMITASGFGSRPTSSRSVKSGQATLVSSNDTSLPPVVDNTVDDISRVTSANLLIPPESPVKTLMTDSAKKKNVVDSPTLDSTPVKKVEATITSTESSEDIVPSTVSLSEKLISLGLSAAVGYQSDSSEDFEEDEGEFNDFTPAVSPLHEVSVLPQGTHPVSEQRAKSPAEGSSLDPLDIRLNSDGTVEDLSRIVFRVPKESGIVKCRITRDKQGLDKHMYPVYYLNLEQDCHKKAFLLAGRKKKRSRSSYYVISVDSVDMSRSGESFVAKLRSNFVGTSFTAYDNGHKPPKGNYDILREELVLINYETNVLGFKGPRKMNVVIPALDKDGERMKVKPNTDSDTLLERFKNDETSHLIKLHNKQPIWSDETQAYVLNFHGRVTQASVKNFQLVHSSNEDYIVVQFGRISEDTFTLDYRFPMCAVQAFSIALSSFDSKWACE</sequence>
<dbReference type="PANTHER" id="PTHR16517">
    <property type="entry name" value="TUBBY-RELATED"/>
    <property type="match status" value="1"/>
</dbReference>
<organism evidence="6">
    <name type="scientific">Amphimedon queenslandica</name>
    <name type="common">Sponge</name>
    <dbReference type="NCBI Taxonomy" id="400682"/>
    <lineage>
        <taxon>Eukaryota</taxon>
        <taxon>Metazoa</taxon>
        <taxon>Porifera</taxon>
        <taxon>Demospongiae</taxon>
        <taxon>Heteroscleromorpha</taxon>
        <taxon>Haplosclerida</taxon>
        <taxon>Niphatidae</taxon>
        <taxon>Amphimedon</taxon>
    </lineage>
</organism>
<keyword evidence="3" id="KW-0963">Cytoplasm</keyword>
<dbReference type="KEGG" id="aqu:100636567"/>
<evidence type="ECO:0000256" key="2">
    <source>
        <dbReference type="ARBA" id="ARBA00007129"/>
    </source>
</evidence>
<evidence type="ECO:0000256" key="4">
    <source>
        <dbReference type="SAM" id="MobiDB-lite"/>
    </source>
</evidence>
<reference evidence="7" key="1">
    <citation type="journal article" date="2010" name="Nature">
        <title>The Amphimedon queenslandica genome and the evolution of animal complexity.</title>
        <authorList>
            <person name="Srivastava M."/>
            <person name="Simakov O."/>
            <person name="Chapman J."/>
            <person name="Fahey B."/>
            <person name="Gauthier M.E."/>
            <person name="Mitros T."/>
            <person name="Richards G.S."/>
            <person name="Conaco C."/>
            <person name="Dacre M."/>
            <person name="Hellsten U."/>
            <person name="Larroux C."/>
            <person name="Putnam N.H."/>
            <person name="Stanke M."/>
            <person name="Adamska M."/>
            <person name="Darling A."/>
            <person name="Degnan S.M."/>
            <person name="Oakley T.H."/>
            <person name="Plachetzki D.C."/>
            <person name="Zhai Y."/>
            <person name="Adamski M."/>
            <person name="Calcino A."/>
            <person name="Cummins S.F."/>
            <person name="Goodstein D.M."/>
            <person name="Harris C."/>
            <person name="Jackson D.J."/>
            <person name="Leys S.P."/>
            <person name="Shu S."/>
            <person name="Woodcroft B.J."/>
            <person name="Vervoort M."/>
            <person name="Kosik K.S."/>
            <person name="Manning G."/>
            <person name="Degnan B.M."/>
            <person name="Rokhsar D.S."/>
        </authorList>
    </citation>
    <scope>NUCLEOTIDE SEQUENCE [LARGE SCALE GENOMIC DNA]</scope>
</reference>
<dbReference type="eggNOG" id="KOG2502">
    <property type="taxonomic scope" value="Eukaryota"/>
</dbReference>
<feature type="domain" description="Tubby C-terminal" evidence="5">
    <location>
        <begin position="236"/>
        <end position="472"/>
    </location>
</feature>
<evidence type="ECO:0000313" key="7">
    <source>
        <dbReference type="Proteomes" id="UP000007879"/>
    </source>
</evidence>
<dbReference type="Proteomes" id="UP000007879">
    <property type="component" value="Unassembled WGS sequence"/>
</dbReference>
<dbReference type="EnsemblMetazoa" id="Aqu2.1.39313_001">
    <property type="protein sequence ID" value="Aqu2.1.39313_001"/>
    <property type="gene ID" value="Aqu2.1.39313"/>
</dbReference>
<dbReference type="OrthoDB" id="8775810at2759"/>
<dbReference type="GO" id="GO:0061512">
    <property type="term" value="P:protein localization to cilium"/>
    <property type="evidence" value="ECO:0007669"/>
    <property type="project" value="TreeGrafter"/>
</dbReference>
<dbReference type="InParanoid" id="A0A1X7VH75"/>
<evidence type="ECO:0000259" key="5">
    <source>
        <dbReference type="Pfam" id="PF01167"/>
    </source>
</evidence>
<feature type="region of interest" description="Disordered" evidence="4">
    <location>
        <begin position="193"/>
        <end position="215"/>
    </location>
</feature>
<dbReference type="PRINTS" id="PR01573">
    <property type="entry name" value="SUPERTUBBY"/>
</dbReference>
<dbReference type="GO" id="GO:0005737">
    <property type="term" value="C:cytoplasm"/>
    <property type="evidence" value="ECO:0007669"/>
    <property type="project" value="UniProtKB-SubCell"/>
</dbReference>
<dbReference type="AlphaFoldDB" id="A0A1X7VH75"/>
<dbReference type="PROSITE" id="PS01200">
    <property type="entry name" value="TUB_1"/>
    <property type="match status" value="1"/>
</dbReference>
<proteinExistence type="inferred from homology"/>
<evidence type="ECO:0000313" key="6">
    <source>
        <dbReference type="EnsemblMetazoa" id="Aqu2.1.39313_001"/>
    </source>
</evidence>
<comment type="similarity">
    <text evidence="2">Belongs to the TUB family.</text>
</comment>
<name>A0A1X7VH75_AMPQE</name>